<dbReference type="InterPro" id="IPR036388">
    <property type="entry name" value="WH-like_DNA-bd_sf"/>
</dbReference>
<evidence type="ECO:0000313" key="6">
    <source>
        <dbReference type="EMBL" id="MCP2266433.1"/>
    </source>
</evidence>
<comment type="caution">
    <text evidence="6">The sequence shown here is derived from an EMBL/GenBank/DDBJ whole genome shotgun (WGS) entry which is preliminary data.</text>
</comment>
<dbReference type="Proteomes" id="UP001139493">
    <property type="component" value="Unassembled WGS sequence"/>
</dbReference>
<dbReference type="SUPFAM" id="SSF46894">
    <property type="entry name" value="C-terminal effector domain of the bipartite response regulators"/>
    <property type="match status" value="1"/>
</dbReference>
<dbReference type="InterPro" id="IPR000792">
    <property type="entry name" value="Tscrpt_reg_LuxR_C"/>
</dbReference>
<reference evidence="6" key="1">
    <citation type="submission" date="2022-06" db="EMBL/GenBank/DDBJ databases">
        <title>Genomic Encyclopedia of Archaeal and Bacterial Type Strains, Phase II (KMG-II): from individual species to whole genera.</title>
        <authorList>
            <person name="Goeker M."/>
        </authorList>
    </citation>
    <scope>NUCLEOTIDE SEQUENCE</scope>
    <source>
        <strain evidence="6">DSM 26652</strain>
    </source>
</reference>
<dbReference type="GO" id="GO:0006355">
    <property type="term" value="P:regulation of DNA-templated transcription"/>
    <property type="evidence" value="ECO:0007669"/>
    <property type="project" value="InterPro"/>
</dbReference>
<dbReference type="AlphaFoldDB" id="A0A9X2JXP3"/>
<proteinExistence type="predicted"/>
<protein>
    <submittedName>
        <fullName evidence="6">Regulatory protein, luxR family</fullName>
    </submittedName>
</protein>
<dbReference type="CDD" id="cd06170">
    <property type="entry name" value="LuxR_C_like"/>
    <property type="match status" value="1"/>
</dbReference>
<evidence type="ECO:0000256" key="3">
    <source>
        <dbReference type="ARBA" id="ARBA00023163"/>
    </source>
</evidence>
<gene>
    <name evidence="6" type="ORF">APR03_003799</name>
</gene>
<keyword evidence="2" id="KW-0238">DNA-binding</keyword>
<dbReference type="InterPro" id="IPR016032">
    <property type="entry name" value="Sig_transdc_resp-reg_C-effctor"/>
</dbReference>
<name>A0A9X2JXP3_9MICO</name>
<evidence type="ECO:0000256" key="4">
    <source>
        <dbReference type="SAM" id="MobiDB-lite"/>
    </source>
</evidence>
<dbReference type="Pfam" id="PF00196">
    <property type="entry name" value="GerE"/>
    <property type="match status" value="1"/>
</dbReference>
<dbReference type="Gene3D" id="1.10.10.10">
    <property type="entry name" value="Winged helix-like DNA-binding domain superfamily/Winged helix DNA-binding domain"/>
    <property type="match status" value="1"/>
</dbReference>
<dbReference type="PROSITE" id="PS00622">
    <property type="entry name" value="HTH_LUXR_1"/>
    <property type="match status" value="1"/>
</dbReference>
<evidence type="ECO:0000259" key="5">
    <source>
        <dbReference type="PROSITE" id="PS50043"/>
    </source>
</evidence>
<keyword evidence="1" id="KW-0805">Transcription regulation</keyword>
<dbReference type="PANTHER" id="PTHR44688:SF16">
    <property type="entry name" value="DNA-BINDING TRANSCRIPTIONAL ACTIVATOR DEVR_DOSR"/>
    <property type="match status" value="1"/>
</dbReference>
<dbReference type="InterPro" id="IPR011990">
    <property type="entry name" value="TPR-like_helical_dom_sf"/>
</dbReference>
<feature type="region of interest" description="Disordered" evidence="4">
    <location>
        <begin position="616"/>
        <end position="665"/>
    </location>
</feature>
<feature type="domain" description="HTH luxR-type" evidence="5">
    <location>
        <begin position="667"/>
        <end position="731"/>
    </location>
</feature>
<feature type="compositionally biased region" description="Low complexity" evidence="4">
    <location>
        <begin position="616"/>
        <end position="645"/>
    </location>
</feature>
<evidence type="ECO:0000256" key="1">
    <source>
        <dbReference type="ARBA" id="ARBA00023015"/>
    </source>
</evidence>
<dbReference type="GO" id="GO:0003677">
    <property type="term" value="F:DNA binding"/>
    <property type="evidence" value="ECO:0007669"/>
    <property type="project" value="UniProtKB-KW"/>
</dbReference>
<dbReference type="PANTHER" id="PTHR44688">
    <property type="entry name" value="DNA-BINDING TRANSCRIPTIONAL ACTIVATOR DEVR_DOSR"/>
    <property type="match status" value="1"/>
</dbReference>
<evidence type="ECO:0000256" key="2">
    <source>
        <dbReference type="ARBA" id="ARBA00023125"/>
    </source>
</evidence>
<dbReference type="PRINTS" id="PR00038">
    <property type="entry name" value="HTHLUXR"/>
</dbReference>
<evidence type="ECO:0000313" key="7">
    <source>
        <dbReference type="Proteomes" id="UP001139493"/>
    </source>
</evidence>
<dbReference type="PROSITE" id="PS50043">
    <property type="entry name" value="HTH_LUXR_2"/>
    <property type="match status" value="1"/>
</dbReference>
<dbReference type="Gene3D" id="1.25.40.10">
    <property type="entry name" value="Tetratricopeptide repeat domain"/>
    <property type="match status" value="1"/>
</dbReference>
<accession>A0A9X2JXP3</accession>
<keyword evidence="3" id="KW-0804">Transcription</keyword>
<dbReference type="SMART" id="SM00421">
    <property type="entry name" value="HTH_LUXR"/>
    <property type="match status" value="1"/>
</dbReference>
<organism evidence="6 7">
    <name type="scientific">Promicromonospora thailandica</name>
    <dbReference type="NCBI Taxonomy" id="765201"/>
    <lineage>
        <taxon>Bacteria</taxon>
        <taxon>Bacillati</taxon>
        <taxon>Actinomycetota</taxon>
        <taxon>Actinomycetes</taxon>
        <taxon>Micrococcales</taxon>
        <taxon>Promicromonosporaceae</taxon>
        <taxon>Promicromonospora</taxon>
    </lineage>
</organism>
<dbReference type="EMBL" id="JAMTCS010000012">
    <property type="protein sequence ID" value="MCP2266433.1"/>
    <property type="molecule type" value="Genomic_DNA"/>
</dbReference>
<sequence length="731" mass="76029">MTALPQQVAFPLALGDRTVAPHVACELSRVVGDEPGCVDQTARMLDDEHLLGTALMPDPLPAARAVREAVGPLGLDDEARRVLLVAAVAVVDRTDVLLAASGTDIDTLMAGPAGRHLHLVGGRFRFHHPRIRSVVHEDADLATRTAAHVALADVHRKADEPLVAMWHTALSTLAGDPLLADGLVELAEQHLARGDVHRAHEVAREAASHGTGRVRARAFAVAGRAALWAGHVHDAVAHLRRATHPSDPMSDSETGGAGAPDAARPLGIALALLEGRPDAVLPDDASGPDRAAITAARRTIRLLDGAPADAAALLSEVAELAPARPAGRWFDGPDEAMTPLAEAHLRVAQSYLALRLGDITGAASVLDDAVERLPVALAFGGLGIALARRLDLVRDGHLTRATAALEASVPGQVSPVVRAATLGDRAQSAVFAGRWVEAATLLGLAAERGGDELRRLWLPTPDPVELLVLAGQDRAARRSHDRLRLRVLPSVAPDQGAAHPVVTAGTAPTASGSLPGGAGLAGGPIRRRRLDLARAELALADASGVNRARERAVEASLRVGSTFERGLTELVAARAFARLGLPGDAAAHLLGAHELFQESGAKAWEHVAEQALKAPGLAPAPRGPASAPVRPGPAGAAGAPVDARPTGPGPADIPGETSPGVGQEELCGQWDGLLTERELDVARLVVQGRTNRQVAASLYVSVRTVEVHLGRVFRKLGVRSRTELAVLALRG</sequence>
<keyword evidence="7" id="KW-1185">Reference proteome</keyword>